<sequence length="108" mass="12084">INHAFHFTLILTNSLSISLTHLTFATATHRAASHLATAHHFCHTSPSLQLGLYSLVFHLQPLLLISVLDIGAGYQLVFRARFGLHHDPDKCYCIDLCCHQFPCVCFVL</sequence>
<gene>
    <name evidence="1" type="ORF">V8G54_024433</name>
</gene>
<organism evidence="1 2">
    <name type="scientific">Vigna mungo</name>
    <name type="common">Black gram</name>
    <name type="synonym">Phaseolus mungo</name>
    <dbReference type="NCBI Taxonomy" id="3915"/>
    <lineage>
        <taxon>Eukaryota</taxon>
        <taxon>Viridiplantae</taxon>
        <taxon>Streptophyta</taxon>
        <taxon>Embryophyta</taxon>
        <taxon>Tracheophyta</taxon>
        <taxon>Spermatophyta</taxon>
        <taxon>Magnoliopsida</taxon>
        <taxon>eudicotyledons</taxon>
        <taxon>Gunneridae</taxon>
        <taxon>Pentapetalae</taxon>
        <taxon>rosids</taxon>
        <taxon>fabids</taxon>
        <taxon>Fabales</taxon>
        <taxon>Fabaceae</taxon>
        <taxon>Papilionoideae</taxon>
        <taxon>50 kb inversion clade</taxon>
        <taxon>NPAAA clade</taxon>
        <taxon>indigoferoid/millettioid clade</taxon>
        <taxon>Phaseoleae</taxon>
        <taxon>Vigna</taxon>
    </lineage>
</organism>
<keyword evidence="2" id="KW-1185">Reference proteome</keyword>
<protein>
    <submittedName>
        <fullName evidence="1">Uncharacterized protein</fullName>
    </submittedName>
</protein>
<evidence type="ECO:0000313" key="2">
    <source>
        <dbReference type="Proteomes" id="UP001374535"/>
    </source>
</evidence>
<accession>A0AAQ3N6B0</accession>
<feature type="non-terminal residue" evidence="1">
    <location>
        <position position="1"/>
    </location>
</feature>
<name>A0AAQ3N6B0_VIGMU</name>
<feature type="non-terminal residue" evidence="1">
    <location>
        <position position="108"/>
    </location>
</feature>
<evidence type="ECO:0000313" key="1">
    <source>
        <dbReference type="EMBL" id="WVZ03627.1"/>
    </source>
</evidence>
<dbReference type="AlphaFoldDB" id="A0AAQ3N6B0"/>
<reference evidence="1 2" key="1">
    <citation type="journal article" date="2023" name="Life. Sci Alliance">
        <title>Evolutionary insights into 3D genome organization and epigenetic landscape of Vigna mungo.</title>
        <authorList>
            <person name="Junaid A."/>
            <person name="Singh B."/>
            <person name="Bhatia S."/>
        </authorList>
    </citation>
    <scope>NUCLEOTIDE SEQUENCE [LARGE SCALE GENOMIC DNA]</scope>
    <source>
        <strain evidence="1">Urdbean</strain>
    </source>
</reference>
<dbReference type="EMBL" id="CP144694">
    <property type="protein sequence ID" value="WVZ03627.1"/>
    <property type="molecule type" value="Genomic_DNA"/>
</dbReference>
<proteinExistence type="predicted"/>
<dbReference type="Proteomes" id="UP001374535">
    <property type="component" value="Chromosome 7"/>
</dbReference>